<dbReference type="Proteomes" id="UP000269847">
    <property type="component" value="Plasmid p.4"/>
</dbReference>
<dbReference type="PANTHER" id="PTHR30383:SF5">
    <property type="entry name" value="SGNH HYDROLASE-TYPE ESTERASE DOMAIN-CONTAINING PROTEIN"/>
    <property type="match status" value="1"/>
</dbReference>
<sequence length="283" mass="31713">MKKISAILITIIFLATITIGKSYYDDKVKADVQKAHSSSQVEEKKHKEEVKGKVNASKKEISERISPEIRNELNLIPFKTKAIEKLDKGQKATIVFLGDSTTEQNFQTNGKPGHVSIINDFLKNTYGSDIVKVVNSGVSGNTIIDMSARIDKIISINPDIVVINSGLNDAGRKISNEDFETKYKWVIEQIQQKTNAQILLRTSNKVMESDSVNKRLETDINPIVKKLSDENKTGFVDLYSYYSYQITNLGVPFKSINNDNFHPNEKGQQIIADLLLYTLLGGN</sequence>
<dbReference type="Gene3D" id="3.40.50.1110">
    <property type="entry name" value="SGNH hydrolase"/>
    <property type="match status" value="1"/>
</dbReference>
<accession>A0A9W3VH43</accession>
<dbReference type="InterPro" id="IPR051532">
    <property type="entry name" value="Ester_Hydrolysis_Enzymes"/>
</dbReference>
<dbReference type="InterPro" id="IPR036514">
    <property type="entry name" value="SGNH_hydro_sf"/>
</dbReference>
<proteinExistence type="predicted"/>
<dbReference type="Pfam" id="PF13472">
    <property type="entry name" value="Lipase_GDSL_2"/>
    <property type="match status" value="1"/>
</dbReference>
<gene>
    <name evidence="2" type="ORF">D7J84_29440</name>
</gene>
<dbReference type="PANTHER" id="PTHR30383">
    <property type="entry name" value="THIOESTERASE 1/PROTEASE 1/LYSOPHOSPHOLIPASE L1"/>
    <property type="match status" value="1"/>
</dbReference>
<feature type="region of interest" description="Disordered" evidence="1">
    <location>
        <begin position="36"/>
        <end position="58"/>
    </location>
</feature>
<organism evidence="2 3">
    <name type="scientific">Bacillus thuringiensis</name>
    <dbReference type="NCBI Taxonomy" id="1428"/>
    <lineage>
        <taxon>Bacteria</taxon>
        <taxon>Bacillati</taxon>
        <taxon>Bacillota</taxon>
        <taxon>Bacilli</taxon>
        <taxon>Bacillales</taxon>
        <taxon>Bacillaceae</taxon>
        <taxon>Bacillus</taxon>
        <taxon>Bacillus cereus group</taxon>
    </lineage>
</organism>
<name>A0A9W3VH43_BACTU</name>
<dbReference type="RefSeq" id="WP_061885231.1">
    <property type="nucleotide sequence ID" value="NZ_CP014285.1"/>
</dbReference>
<dbReference type="EMBL" id="CP032612">
    <property type="protein sequence ID" value="AYF85133.1"/>
    <property type="molecule type" value="Genomic_DNA"/>
</dbReference>
<dbReference type="GO" id="GO:0004622">
    <property type="term" value="F:phosphatidylcholine lysophospholipase activity"/>
    <property type="evidence" value="ECO:0007669"/>
    <property type="project" value="TreeGrafter"/>
</dbReference>
<evidence type="ECO:0000256" key="1">
    <source>
        <dbReference type="SAM" id="MobiDB-lite"/>
    </source>
</evidence>
<keyword evidence="2" id="KW-0378">Hydrolase</keyword>
<dbReference type="AlphaFoldDB" id="A0A9W3VH43"/>
<geneLocation type="plasmid" evidence="2 3">
    <name>p.4</name>
</geneLocation>
<reference evidence="2 3" key="1">
    <citation type="submission" date="2018-09" db="EMBL/GenBank/DDBJ databases">
        <title>Complete genome of Bacillus thuringiensis strain QZL38.</title>
        <authorList>
            <person name="Song F."/>
        </authorList>
    </citation>
    <scope>NUCLEOTIDE SEQUENCE [LARGE SCALE GENOMIC DNA]</scope>
    <source>
        <strain evidence="2 3">QZL38</strain>
        <plasmid evidence="2 3">p.4</plasmid>
    </source>
</reference>
<dbReference type="InterPro" id="IPR013830">
    <property type="entry name" value="SGNH_hydro"/>
</dbReference>
<keyword evidence="2" id="KW-0614">Plasmid</keyword>
<dbReference type="SUPFAM" id="SSF52266">
    <property type="entry name" value="SGNH hydrolase"/>
    <property type="match status" value="1"/>
</dbReference>
<protein>
    <submittedName>
        <fullName evidence="2">SGNH/GDSL hydrolase family protein</fullName>
    </submittedName>
</protein>
<evidence type="ECO:0000313" key="3">
    <source>
        <dbReference type="Proteomes" id="UP000269847"/>
    </source>
</evidence>
<feature type="compositionally biased region" description="Basic and acidic residues" evidence="1">
    <location>
        <begin position="41"/>
        <end position="58"/>
    </location>
</feature>
<evidence type="ECO:0000313" key="2">
    <source>
        <dbReference type="EMBL" id="AYF85133.1"/>
    </source>
</evidence>